<dbReference type="EMBL" id="ALBS01000196">
    <property type="protein sequence ID" value="EJT48653.1"/>
    <property type="molecule type" value="Genomic_DNA"/>
</dbReference>
<feature type="compositionally biased region" description="Low complexity" evidence="1">
    <location>
        <begin position="279"/>
        <end position="292"/>
    </location>
</feature>
<dbReference type="GeneID" id="25985894"/>
<feature type="compositionally biased region" description="Low complexity" evidence="1">
    <location>
        <begin position="558"/>
        <end position="569"/>
    </location>
</feature>
<feature type="compositionally biased region" description="Polar residues" evidence="1">
    <location>
        <begin position="596"/>
        <end position="609"/>
    </location>
</feature>
<feature type="compositionally biased region" description="Polar residues" evidence="1">
    <location>
        <begin position="108"/>
        <end position="117"/>
    </location>
</feature>
<sequence length="846" mass="89647">MVIHEIPKSASVVSASQVAARAPEGCLPGEHGMKKDMDAGDGVNISPRRPVGRSPGQELLCWRALIEAVETKFACVWLGASLTACVRPQASCSPADKDSDDALLRATSKGSTGQVATPGTDRDRDRDVATDQGSTTTSSCRLAALALQAVEEASPRAPQTLQASAPASYQPQQSSLVLLVIFTTVLSPSLLPTLQQRCNNKHLVSVSDSTQSSNAFITSLPSAPLLVFDSLISLRLLRLAVLDHFSLTYSYHIILSPPSTPLPWFLPVPLDLPEPPEAMPTMAATPSTSTAPRLARGLHHSNPSLPHLNASSSLSPTSSSTHTVIEDRLAPLPPSANFSKSSRRVSSNNYSPLAPPRQRKAFSIQALPPNAFGFKHPSGTASSINLGQFNNSAVDLSSSAPSEPLLAGPSNLKRTPARMAPPPSSYSPPTHSYSSRMMRQKLPSMSSSSSSSASASDDEVPQTPNVNFLPPGAAMPSAPQWPKPMPTGKSGGLGITVPVAGVDLASGRSSPAFDEFEDAREFPDPEMASTYGSAYATPRTFTPQPSSQTQVNELHQQPAISTAPIAPTPNGQQMVPSLSSSSSTDDAGSLAGESMRTVSSNGSIPTTPTRLEFINSNFESLSNPTTLDELRNLRQVAKELEVEAQRLRRQRGGKPPSPKILPRKAVPVVSVTEYNELQQQQVTKPPVPAARKAARMSLMNPVTVPTFSLQVDPLVSDEEDSSPLFAPPASRKAFYGLERSAMSVLEFSSRKSTPSPEENVPTFKPMQTMQAAAPLHVEERPALGLGLPPSPPEKSEAEQAKAKALASVPPSATANTTSGFRKFSRFLNKKKSMSISAAAAEVEASA</sequence>
<evidence type="ECO:0000256" key="1">
    <source>
        <dbReference type="SAM" id="MobiDB-lite"/>
    </source>
</evidence>
<organism evidence="2 3">
    <name type="scientific">Trichosporon asahii var. asahii (strain ATCC 90039 / CBS 2479 / JCM 2466 / KCTC 7840 / NBRC 103889/ NCYC 2677 / UAMH 7654)</name>
    <name type="common">Yeast</name>
    <dbReference type="NCBI Taxonomy" id="1186058"/>
    <lineage>
        <taxon>Eukaryota</taxon>
        <taxon>Fungi</taxon>
        <taxon>Dikarya</taxon>
        <taxon>Basidiomycota</taxon>
        <taxon>Agaricomycotina</taxon>
        <taxon>Tremellomycetes</taxon>
        <taxon>Trichosporonales</taxon>
        <taxon>Trichosporonaceae</taxon>
        <taxon>Trichosporon</taxon>
    </lineage>
</organism>
<dbReference type="RefSeq" id="XP_014180800.1">
    <property type="nucleotide sequence ID" value="XM_014325325.1"/>
</dbReference>
<feature type="compositionally biased region" description="Polar residues" evidence="1">
    <location>
        <begin position="336"/>
        <end position="351"/>
    </location>
</feature>
<protein>
    <submittedName>
        <fullName evidence="2">Uncharacterized protein</fullName>
    </submittedName>
</protein>
<feature type="compositionally biased region" description="Low complexity" evidence="1">
    <location>
        <begin position="577"/>
        <end position="592"/>
    </location>
</feature>
<dbReference type="AlphaFoldDB" id="J5QR09"/>
<proteinExistence type="predicted"/>
<gene>
    <name evidence="2" type="ORF">A1Q1_02380</name>
</gene>
<feature type="region of interest" description="Disordered" evidence="1">
    <location>
        <begin position="781"/>
        <end position="800"/>
    </location>
</feature>
<dbReference type="VEuPathDB" id="FungiDB:A1Q1_02380"/>
<feature type="compositionally biased region" description="Low complexity" evidence="1">
    <location>
        <begin position="396"/>
        <end position="410"/>
    </location>
</feature>
<feature type="region of interest" description="Disordered" evidence="1">
    <location>
        <begin position="395"/>
        <end position="609"/>
    </location>
</feature>
<feature type="compositionally biased region" description="Basic and acidic residues" evidence="1">
    <location>
        <begin position="120"/>
        <end position="129"/>
    </location>
</feature>
<feature type="compositionally biased region" description="Low complexity" evidence="1">
    <location>
        <begin position="444"/>
        <end position="455"/>
    </location>
</feature>
<reference evidence="2 3" key="1">
    <citation type="journal article" date="2012" name="Eukaryot. Cell">
        <title>Draft genome sequence of CBS 2479, the standard type strain of Trichosporon asahii.</title>
        <authorList>
            <person name="Yang R.Y."/>
            <person name="Li H.T."/>
            <person name="Zhu H."/>
            <person name="Zhou G.P."/>
            <person name="Wang M."/>
            <person name="Wang L."/>
        </authorList>
    </citation>
    <scope>NUCLEOTIDE SEQUENCE [LARGE SCALE GENOMIC DNA]</scope>
    <source>
        <strain evidence="3">ATCC 90039 / CBS 2479 / JCM 2466 / KCTC 7840 / NCYC 2677 / UAMH 7654</strain>
    </source>
</reference>
<evidence type="ECO:0000313" key="2">
    <source>
        <dbReference type="EMBL" id="EJT48653.1"/>
    </source>
</evidence>
<evidence type="ECO:0000313" key="3">
    <source>
        <dbReference type="Proteomes" id="UP000002748"/>
    </source>
</evidence>
<feature type="region of interest" description="Disordered" evidence="1">
    <location>
        <begin position="105"/>
        <end position="135"/>
    </location>
</feature>
<feature type="compositionally biased region" description="Low complexity" evidence="1">
    <location>
        <begin position="311"/>
        <end position="323"/>
    </location>
</feature>
<feature type="region of interest" description="Disordered" evidence="1">
    <location>
        <begin position="276"/>
        <end position="357"/>
    </location>
</feature>
<comment type="caution">
    <text evidence="2">The sequence shown here is derived from an EMBL/GenBank/DDBJ whole genome shotgun (WGS) entry which is preliminary data.</text>
</comment>
<dbReference type="KEGG" id="tasa:A1Q1_02380"/>
<dbReference type="Proteomes" id="UP000002748">
    <property type="component" value="Unassembled WGS sequence"/>
</dbReference>
<feature type="compositionally biased region" description="Polar residues" evidence="1">
    <location>
        <begin position="539"/>
        <end position="555"/>
    </location>
</feature>
<name>J5QR09_TRIAS</name>
<dbReference type="HOGENOM" id="CLU_017140_0_0_1"/>
<accession>J5QR09</accession>